<comment type="catalytic activity">
    <reaction evidence="3">
        <text>D-mannitol 1-phosphate + NAD(+) = beta-D-fructose 6-phosphate + NADH + H(+)</text>
        <dbReference type="Rhea" id="RHEA:19661"/>
        <dbReference type="ChEBI" id="CHEBI:15378"/>
        <dbReference type="ChEBI" id="CHEBI:57540"/>
        <dbReference type="ChEBI" id="CHEBI:57634"/>
        <dbReference type="ChEBI" id="CHEBI:57945"/>
        <dbReference type="ChEBI" id="CHEBI:61381"/>
        <dbReference type="EC" id="1.1.1.17"/>
    </reaction>
</comment>
<dbReference type="InterPro" id="IPR013328">
    <property type="entry name" value="6PGD_dom2"/>
</dbReference>
<dbReference type="PANTHER" id="PTHR30524:SF0">
    <property type="entry name" value="ALTRONATE OXIDOREDUCTASE-RELATED"/>
    <property type="match status" value="1"/>
</dbReference>
<feature type="domain" description="Mannitol dehydrogenase C-terminal" evidence="5">
    <location>
        <begin position="200"/>
        <end position="317"/>
    </location>
</feature>
<sequence length="372" mass="42724">MSNTIIHFGGGALGRGLVIPLIVGSGYEVILADTNEALLHNIKENMSYTLDITDAKKNRYRKIFVQNVLSCTSQEERLISLLQEVDTVTTSVRRENLKHVAKILVKAWKDEDISNKKVICCENIEHVSSYFQELLLKQDLTMEQKTRISQICIPDTIVDRICSATDDLNLIKSEMFYECSVDAKQLPNTGIKYITSVSDIDIHFARKRFLMNSYADAISFFALSKGIKYLHDAAKSNEINDIVKPFITLLKTLLRNVYKIDEDELDKWANCYRNRLTNNNILRDLHTVARNIIPKLSLEERFLSPLIQAKNNGIEIEEGVAFLKELIFTENKMKDSPLSRRDLLDKLKELWASNEDGRDIFKMTQELLKDEI</sequence>
<dbReference type="GO" id="GO:0005829">
    <property type="term" value="C:cytosol"/>
    <property type="evidence" value="ECO:0007669"/>
    <property type="project" value="TreeGrafter"/>
</dbReference>
<dbReference type="Proteomes" id="UP001205748">
    <property type="component" value="Unassembled WGS sequence"/>
</dbReference>
<evidence type="ECO:0000259" key="5">
    <source>
        <dbReference type="Pfam" id="PF08125"/>
    </source>
</evidence>
<gene>
    <name evidence="6" type="ORF">NSA47_09015</name>
</gene>
<evidence type="ECO:0000256" key="1">
    <source>
        <dbReference type="ARBA" id="ARBA00023002"/>
    </source>
</evidence>
<evidence type="ECO:0000313" key="7">
    <source>
        <dbReference type="Proteomes" id="UP001205748"/>
    </source>
</evidence>
<organism evidence="6 7">
    <name type="scientific">Irregularibacter muris</name>
    <dbReference type="NCBI Taxonomy" id="1796619"/>
    <lineage>
        <taxon>Bacteria</taxon>
        <taxon>Bacillati</taxon>
        <taxon>Bacillota</taxon>
        <taxon>Clostridia</taxon>
        <taxon>Eubacteriales</taxon>
        <taxon>Eubacteriaceae</taxon>
        <taxon>Irregularibacter</taxon>
    </lineage>
</organism>
<dbReference type="InterPro" id="IPR008927">
    <property type="entry name" value="6-PGluconate_DH-like_C_sf"/>
</dbReference>
<dbReference type="RefSeq" id="WP_257531142.1">
    <property type="nucleotide sequence ID" value="NZ_JANKAS010000007.1"/>
</dbReference>
<comment type="caution">
    <text evidence="6">The sequence shown here is derived from an EMBL/GenBank/DDBJ whole genome shotgun (WGS) entry which is preliminary data.</text>
</comment>
<evidence type="ECO:0000313" key="6">
    <source>
        <dbReference type="EMBL" id="MCR1899122.1"/>
    </source>
</evidence>
<dbReference type="InterPro" id="IPR013118">
    <property type="entry name" value="Mannitol_DH_C"/>
</dbReference>
<dbReference type="EMBL" id="JANKAS010000007">
    <property type="protein sequence ID" value="MCR1899122.1"/>
    <property type="molecule type" value="Genomic_DNA"/>
</dbReference>
<evidence type="ECO:0008006" key="8">
    <source>
        <dbReference type="Google" id="ProtNLM"/>
    </source>
</evidence>
<evidence type="ECO:0000256" key="2">
    <source>
        <dbReference type="ARBA" id="ARBA00023027"/>
    </source>
</evidence>
<dbReference type="SUPFAM" id="SSF48179">
    <property type="entry name" value="6-phosphogluconate dehydrogenase C-terminal domain-like"/>
    <property type="match status" value="1"/>
</dbReference>
<dbReference type="GO" id="GO:0019592">
    <property type="term" value="P:mannitol catabolic process"/>
    <property type="evidence" value="ECO:0007669"/>
    <property type="project" value="TreeGrafter"/>
</dbReference>
<protein>
    <recommendedName>
        <fullName evidence="8">Mannitol-1-phosphate 5-dehydrogenase</fullName>
    </recommendedName>
</protein>
<dbReference type="Gene3D" id="1.10.1040.10">
    <property type="entry name" value="N-(1-d-carboxylethyl)-l-norvaline Dehydrogenase, domain 2"/>
    <property type="match status" value="1"/>
</dbReference>
<accession>A0AAE3HGM3</accession>
<proteinExistence type="predicted"/>
<dbReference type="AlphaFoldDB" id="A0AAE3HGM3"/>
<dbReference type="InterPro" id="IPR036291">
    <property type="entry name" value="NAD(P)-bd_dom_sf"/>
</dbReference>
<dbReference type="Pfam" id="PF01232">
    <property type="entry name" value="Mannitol_dh"/>
    <property type="match status" value="1"/>
</dbReference>
<dbReference type="Gene3D" id="3.40.50.720">
    <property type="entry name" value="NAD(P)-binding Rossmann-like Domain"/>
    <property type="match status" value="1"/>
</dbReference>
<dbReference type="Pfam" id="PF08125">
    <property type="entry name" value="Mannitol_dh_C"/>
    <property type="match status" value="1"/>
</dbReference>
<keyword evidence="2" id="KW-0520">NAD</keyword>
<name>A0AAE3HGM3_9FIRM</name>
<dbReference type="PANTHER" id="PTHR30524">
    <property type="entry name" value="MANNITOL-1-PHOSPHATE 5-DEHYDROGENASE"/>
    <property type="match status" value="1"/>
</dbReference>
<evidence type="ECO:0000259" key="4">
    <source>
        <dbReference type="Pfam" id="PF01232"/>
    </source>
</evidence>
<evidence type="ECO:0000256" key="3">
    <source>
        <dbReference type="ARBA" id="ARBA00048615"/>
    </source>
</evidence>
<dbReference type="GO" id="GO:0008926">
    <property type="term" value="F:mannitol-1-phosphate 5-dehydrogenase activity"/>
    <property type="evidence" value="ECO:0007669"/>
    <property type="project" value="UniProtKB-EC"/>
</dbReference>
<keyword evidence="7" id="KW-1185">Reference proteome</keyword>
<dbReference type="InterPro" id="IPR013131">
    <property type="entry name" value="Mannitol_DH_N"/>
</dbReference>
<keyword evidence="1" id="KW-0560">Oxidoreductase</keyword>
<dbReference type="SUPFAM" id="SSF51735">
    <property type="entry name" value="NAD(P)-binding Rossmann-fold domains"/>
    <property type="match status" value="1"/>
</dbReference>
<reference evidence="6" key="1">
    <citation type="submission" date="2022-07" db="EMBL/GenBank/DDBJ databases">
        <title>Enhanced cultured diversity of the mouse gut microbiota enables custom-made synthetic communities.</title>
        <authorList>
            <person name="Afrizal A."/>
        </authorList>
    </citation>
    <scope>NUCLEOTIDE SEQUENCE</scope>
    <source>
        <strain evidence="6">DSM 28593</strain>
    </source>
</reference>
<feature type="domain" description="Mannitol dehydrogenase N-terminal" evidence="4">
    <location>
        <begin position="4"/>
        <end position="190"/>
    </location>
</feature>